<organism evidence="2 3">
    <name type="scientific">Paraburkholderia phenazinium</name>
    <dbReference type="NCBI Taxonomy" id="60549"/>
    <lineage>
        <taxon>Bacteria</taxon>
        <taxon>Pseudomonadati</taxon>
        <taxon>Pseudomonadota</taxon>
        <taxon>Betaproteobacteria</taxon>
        <taxon>Burkholderiales</taxon>
        <taxon>Burkholderiaceae</taxon>
        <taxon>Paraburkholderia</taxon>
    </lineage>
</organism>
<name>A0A1N6GGZ2_9BURK</name>
<dbReference type="PANTHER" id="PTHR33121:SF70">
    <property type="entry name" value="SIGNALING PROTEIN YKOW"/>
    <property type="match status" value="1"/>
</dbReference>
<sequence>MDRVGSAALSLSGHGAANEAAPSGSDEKLAQRIRRGLRAGEFGVAFQPVVHAQSLKLLNVECLLRWQHPEYGLLLPECFVSAFEDRDTAREVSEFMLESVCLQLAEMRRTGQALPAAAINIQPSQLLDATLGSTVRATTQRHGIDPTLLEFELVATEDASTLLSTQEFTRSLRQLGVRLALNDFGSGYSPLAMLGTVQIDTVKLARGFLTRVPASPRDCVVMTGLLDMLDKLEMRVVVEGVESEAQLRWLRQRPKVYVQGYHVARPQARLADALAMN</sequence>
<dbReference type="Pfam" id="PF00563">
    <property type="entry name" value="EAL"/>
    <property type="match status" value="1"/>
</dbReference>
<dbReference type="AlphaFoldDB" id="A0A1N6GGZ2"/>
<proteinExistence type="predicted"/>
<dbReference type="EMBL" id="FSRM01000001">
    <property type="protein sequence ID" value="SIO06757.1"/>
    <property type="molecule type" value="Genomic_DNA"/>
</dbReference>
<accession>A0A1N6GGZ2</accession>
<dbReference type="GO" id="GO:0071111">
    <property type="term" value="F:cyclic-guanylate-specific phosphodiesterase activity"/>
    <property type="evidence" value="ECO:0007669"/>
    <property type="project" value="InterPro"/>
</dbReference>
<dbReference type="PANTHER" id="PTHR33121">
    <property type="entry name" value="CYCLIC DI-GMP PHOSPHODIESTERASE PDEF"/>
    <property type="match status" value="1"/>
</dbReference>
<dbReference type="PROSITE" id="PS50883">
    <property type="entry name" value="EAL"/>
    <property type="match status" value="1"/>
</dbReference>
<dbReference type="InterPro" id="IPR035919">
    <property type="entry name" value="EAL_sf"/>
</dbReference>
<dbReference type="SUPFAM" id="SSF141868">
    <property type="entry name" value="EAL domain-like"/>
    <property type="match status" value="1"/>
</dbReference>
<dbReference type="Gene3D" id="3.20.20.450">
    <property type="entry name" value="EAL domain"/>
    <property type="match status" value="1"/>
</dbReference>
<reference evidence="2 3" key="1">
    <citation type="submission" date="2016-11" db="EMBL/GenBank/DDBJ databases">
        <authorList>
            <person name="Jaros S."/>
            <person name="Januszkiewicz K."/>
            <person name="Wedrychowicz H."/>
        </authorList>
    </citation>
    <scope>NUCLEOTIDE SEQUENCE [LARGE SCALE GENOMIC DNA]</scope>
    <source>
        <strain evidence="2 3">GAS86</strain>
    </source>
</reference>
<feature type="domain" description="EAL" evidence="1">
    <location>
        <begin position="26"/>
        <end position="277"/>
    </location>
</feature>
<dbReference type="Proteomes" id="UP000184693">
    <property type="component" value="Unassembled WGS sequence"/>
</dbReference>
<dbReference type="InterPro" id="IPR050706">
    <property type="entry name" value="Cyclic-di-GMP_PDE-like"/>
</dbReference>
<evidence type="ECO:0000313" key="2">
    <source>
        <dbReference type="EMBL" id="SIO06757.1"/>
    </source>
</evidence>
<evidence type="ECO:0000313" key="3">
    <source>
        <dbReference type="Proteomes" id="UP000184693"/>
    </source>
</evidence>
<dbReference type="RefSeq" id="WP_074264436.1">
    <property type="nucleotide sequence ID" value="NZ_FSRM01000001.1"/>
</dbReference>
<dbReference type="CDD" id="cd01948">
    <property type="entry name" value="EAL"/>
    <property type="match status" value="1"/>
</dbReference>
<dbReference type="SMART" id="SM00052">
    <property type="entry name" value="EAL"/>
    <property type="match status" value="1"/>
</dbReference>
<protein>
    <submittedName>
        <fullName evidence="2">EAL domain, c-di-GMP-specific phosphodiesterase class I (Or its enzymatically inactive variant)</fullName>
    </submittedName>
</protein>
<dbReference type="InterPro" id="IPR001633">
    <property type="entry name" value="EAL_dom"/>
</dbReference>
<evidence type="ECO:0000259" key="1">
    <source>
        <dbReference type="PROSITE" id="PS50883"/>
    </source>
</evidence>
<gene>
    <name evidence="2" type="ORF">SAMN05444168_2390</name>
</gene>